<evidence type="ECO:0000313" key="2">
    <source>
        <dbReference type="Proteomes" id="UP001497535"/>
    </source>
</evidence>
<gene>
    <name evidence="1" type="ORF">MENTE1834_LOCUS6792</name>
</gene>
<reference evidence="1" key="1">
    <citation type="submission" date="2023-11" db="EMBL/GenBank/DDBJ databases">
        <authorList>
            <person name="Poullet M."/>
        </authorList>
    </citation>
    <scope>NUCLEOTIDE SEQUENCE</scope>
    <source>
        <strain evidence="1">E1834</strain>
    </source>
</reference>
<sequence>MADDAIAITKLLDSHELLKKWKTSGKKFLSQINMWESMTPEQLQRRRELIEECTRKKGKSAIGLDNLWINNNSQIGGTHF</sequence>
<evidence type="ECO:0000313" key="1">
    <source>
        <dbReference type="EMBL" id="CAK5029040.1"/>
    </source>
</evidence>
<proteinExistence type="predicted"/>
<dbReference type="Proteomes" id="UP001497535">
    <property type="component" value="Unassembled WGS sequence"/>
</dbReference>
<name>A0ACB0Y307_MELEN</name>
<comment type="caution">
    <text evidence="1">The sequence shown here is derived from an EMBL/GenBank/DDBJ whole genome shotgun (WGS) entry which is preliminary data.</text>
</comment>
<accession>A0ACB0Y307</accession>
<dbReference type="EMBL" id="CAVMJV010000005">
    <property type="protein sequence ID" value="CAK5029040.1"/>
    <property type="molecule type" value="Genomic_DNA"/>
</dbReference>
<protein>
    <submittedName>
        <fullName evidence="1">Uncharacterized protein</fullName>
    </submittedName>
</protein>
<organism evidence="1 2">
    <name type="scientific">Meloidogyne enterolobii</name>
    <name type="common">Root-knot nematode worm</name>
    <name type="synonym">Meloidogyne mayaguensis</name>
    <dbReference type="NCBI Taxonomy" id="390850"/>
    <lineage>
        <taxon>Eukaryota</taxon>
        <taxon>Metazoa</taxon>
        <taxon>Ecdysozoa</taxon>
        <taxon>Nematoda</taxon>
        <taxon>Chromadorea</taxon>
        <taxon>Rhabditida</taxon>
        <taxon>Tylenchina</taxon>
        <taxon>Tylenchomorpha</taxon>
        <taxon>Tylenchoidea</taxon>
        <taxon>Meloidogynidae</taxon>
        <taxon>Meloidogyninae</taxon>
        <taxon>Meloidogyne</taxon>
    </lineage>
</organism>
<keyword evidence="2" id="KW-1185">Reference proteome</keyword>